<accession>A0A1H0IKP7</accession>
<reference evidence="16" key="1">
    <citation type="submission" date="2016-10" db="EMBL/GenBank/DDBJ databases">
        <authorList>
            <person name="Varghese N."/>
            <person name="Submissions S."/>
        </authorList>
    </citation>
    <scope>NUCLEOTIDE SEQUENCE [LARGE SCALE GENOMIC DNA]</scope>
    <source>
        <strain evidence="16">CGMCC 1.6444</strain>
    </source>
</reference>
<sequence length="630" mass="68705">MNTAQPSRGLAAFALAALPLAVLSHAAQAQNALTAGDDTPQRLNPMVVTAALAPRTADESLSSVTVLDEAMLRRQDPTSLTDLFRGQPGVDVTSSGSFGKSSSVYIRGTSNNQSLLMIDGIRLRSATLGGPAWQFLDPRMFQRAEIVRGPRGSLYGADAMGGVVQLFTPEGDGEPAPRISLGGGSFDTQRYSASLSGAEGSTRYHFAASRFDTDGQPVRRGGDDMGYDNTSALARMSHTLDSGAELGVLALRARGTTEYDESGSLATTDYVQQVAGIYGELPITDSWRSRLTLSEARDESANHAYDSILDTQTRTARWENTLSAGAHEFIIGAEYMNDSVAGSITGSEPFGGPYDIEDRDNKAVFSQALLDFSPLTMQASLRYDDNEAFGEEVTGSLALGYDLDAHHTLRTSYGTAFKAPTFNDLYWPFEDYGDFGSYQGNPDLKAETAQALELGVRGQYQDWFWDVSVYQTDIEDMITTETINGDSRPINVKEARIRGAELSIGTEIEDWTLATALTYTDPEDRSTGNRLPRRATQSLRFDVDRELGEWSLGGSWVAQNHRYEDAANEERLGGFGLLNLRAGWQFAPLWSARLTVENALDKEYVTARFFDGDDYINAGRSAFLSVHFGQ</sequence>
<dbReference type="Gene3D" id="2.40.170.20">
    <property type="entry name" value="TonB-dependent receptor, beta-barrel domain"/>
    <property type="match status" value="1"/>
</dbReference>
<evidence type="ECO:0000256" key="4">
    <source>
        <dbReference type="ARBA" id="ARBA00022692"/>
    </source>
</evidence>
<dbReference type="GO" id="GO:0015889">
    <property type="term" value="P:cobalamin transport"/>
    <property type="evidence" value="ECO:0007669"/>
    <property type="project" value="TreeGrafter"/>
</dbReference>
<keyword evidence="16" id="KW-1185">Reference proteome</keyword>
<evidence type="ECO:0000256" key="3">
    <source>
        <dbReference type="ARBA" id="ARBA00022452"/>
    </source>
</evidence>
<gene>
    <name evidence="15" type="ORF">SAMN04487957_105163</name>
</gene>
<keyword evidence="2 10" id="KW-0813">Transport</keyword>
<dbReference type="InterPro" id="IPR000531">
    <property type="entry name" value="Beta-barrel_TonB"/>
</dbReference>
<dbReference type="InterPro" id="IPR039426">
    <property type="entry name" value="TonB-dep_rcpt-like"/>
</dbReference>
<proteinExistence type="inferred from homology"/>
<dbReference type="RefSeq" id="WP_089678527.1">
    <property type="nucleotide sequence ID" value="NZ_FNIV01000005.1"/>
</dbReference>
<keyword evidence="4 10" id="KW-0812">Transmembrane</keyword>
<feature type="domain" description="TonB-dependent receptor-like beta-barrel" evidence="13">
    <location>
        <begin position="184"/>
        <end position="598"/>
    </location>
</feature>
<comment type="similarity">
    <text evidence="10 11">Belongs to the TonB-dependent receptor family.</text>
</comment>
<dbReference type="InterPro" id="IPR037066">
    <property type="entry name" value="Plug_dom_sf"/>
</dbReference>
<dbReference type="Gene3D" id="2.170.130.10">
    <property type="entry name" value="TonB-dependent receptor, plug domain"/>
    <property type="match status" value="1"/>
</dbReference>
<keyword evidence="8 10" id="KW-0472">Membrane</keyword>
<evidence type="ECO:0000313" key="15">
    <source>
        <dbReference type="EMBL" id="SDO31963.1"/>
    </source>
</evidence>
<feature type="signal peptide" evidence="12">
    <location>
        <begin position="1"/>
        <end position="29"/>
    </location>
</feature>
<dbReference type="STRING" id="419597.SAMN04487957_105163"/>
<dbReference type="PANTHER" id="PTHR30069">
    <property type="entry name" value="TONB-DEPENDENT OUTER MEMBRANE RECEPTOR"/>
    <property type="match status" value="1"/>
</dbReference>
<keyword evidence="5 12" id="KW-0732">Signal</keyword>
<keyword evidence="6" id="KW-0406">Ion transport</keyword>
<evidence type="ECO:0000256" key="5">
    <source>
        <dbReference type="ARBA" id="ARBA00022729"/>
    </source>
</evidence>
<keyword evidence="9 10" id="KW-0998">Cell outer membrane</keyword>
<feature type="domain" description="TonB-dependent receptor plug" evidence="14">
    <location>
        <begin position="58"/>
        <end position="163"/>
    </location>
</feature>
<evidence type="ECO:0000256" key="1">
    <source>
        <dbReference type="ARBA" id="ARBA00004571"/>
    </source>
</evidence>
<organism evidence="15 16">
    <name type="scientific">Halomonas shengliensis</name>
    <dbReference type="NCBI Taxonomy" id="419597"/>
    <lineage>
        <taxon>Bacteria</taxon>
        <taxon>Pseudomonadati</taxon>
        <taxon>Pseudomonadota</taxon>
        <taxon>Gammaproteobacteria</taxon>
        <taxon>Oceanospirillales</taxon>
        <taxon>Halomonadaceae</taxon>
        <taxon>Halomonas</taxon>
    </lineage>
</organism>
<dbReference type="AlphaFoldDB" id="A0A1H0IKP7"/>
<evidence type="ECO:0000256" key="6">
    <source>
        <dbReference type="ARBA" id="ARBA00023065"/>
    </source>
</evidence>
<comment type="subcellular location">
    <subcellularLocation>
        <location evidence="1 10">Cell outer membrane</location>
        <topology evidence="1 10">Multi-pass membrane protein</topology>
    </subcellularLocation>
</comment>
<dbReference type="GO" id="GO:0006811">
    <property type="term" value="P:monoatomic ion transport"/>
    <property type="evidence" value="ECO:0007669"/>
    <property type="project" value="UniProtKB-KW"/>
</dbReference>
<evidence type="ECO:0000256" key="12">
    <source>
        <dbReference type="SAM" id="SignalP"/>
    </source>
</evidence>
<evidence type="ECO:0000256" key="7">
    <source>
        <dbReference type="ARBA" id="ARBA00023077"/>
    </source>
</evidence>
<feature type="chain" id="PRO_5011558151" evidence="12">
    <location>
        <begin position="30"/>
        <end position="630"/>
    </location>
</feature>
<dbReference type="EMBL" id="FNIV01000005">
    <property type="protein sequence ID" value="SDO31963.1"/>
    <property type="molecule type" value="Genomic_DNA"/>
</dbReference>
<dbReference type="Pfam" id="PF07715">
    <property type="entry name" value="Plug"/>
    <property type="match status" value="1"/>
</dbReference>
<evidence type="ECO:0000256" key="2">
    <source>
        <dbReference type="ARBA" id="ARBA00022448"/>
    </source>
</evidence>
<dbReference type="PROSITE" id="PS52016">
    <property type="entry name" value="TONB_DEPENDENT_REC_3"/>
    <property type="match status" value="1"/>
</dbReference>
<dbReference type="SUPFAM" id="SSF56935">
    <property type="entry name" value="Porins"/>
    <property type="match status" value="1"/>
</dbReference>
<evidence type="ECO:0000256" key="11">
    <source>
        <dbReference type="RuleBase" id="RU003357"/>
    </source>
</evidence>
<evidence type="ECO:0000256" key="8">
    <source>
        <dbReference type="ARBA" id="ARBA00023136"/>
    </source>
</evidence>
<dbReference type="OrthoDB" id="9764669at2"/>
<dbReference type="CDD" id="cd01347">
    <property type="entry name" value="ligand_gated_channel"/>
    <property type="match status" value="1"/>
</dbReference>
<dbReference type="PANTHER" id="PTHR30069:SF53">
    <property type="entry name" value="COLICIN I RECEPTOR-RELATED"/>
    <property type="match status" value="1"/>
</dbReference>
<keyword evidence="7 11" id="KW-0798">TonB box</keyword>
<evidence type="ECO:0000259" key="13">
    <source>
        <dbReference type="Pfam" id="PF00593"/>
    </source>
</evidence>
<dbReference type="Proteomes" id="UP000199075">
    <property type="component" value="Unassembled WGS sequence"/>
</dbReference>
<dbReference type="GO" id="GO:0009279">
    <property type="term" value="C:cell outer membrane"/>
    <property type="evidence" value="ECO:0007669"/>
    <property type="project" value="UniProtKB-SubCell"/>
</dbReference>
<protein>
    <submittedName>
        <fullName evidence="15">Vitamin B12 transporter</fullName>
    </submittedName>
</protein>
<evidence type="ECO:0000313" key="16">
    <source>
        <dbReference type="Proteomes" id="UP000199075"/>
    </source>
</evidence>
<keyword evidence="3 10" id="KW-1134">Transmembrane beta strand</keyword>
<dbReference type="InterPro" id="IPR012910">
    <property type="entry name" value="Plug_dom"/>
</dbReference>
<evidence type="ECO:0000256" key="9">
    <source>
        <dbReference type="ARBA" id="ARBA00023237"/>
    </source>
</evidence>
<name>A0A1H0IKP7_9GAMM</name>
<dbReference type="InterPro" id="IPR036942">
    <property type="entry name" value="Beta-barrel_TonB_sf"/>
</dbReference>
<evidence type="ECO:0000259" key="14">
    <source>
        <dbReference type="Pfam" id="PF07715"/>
    </source>
</evidence>
<dbReference type="Pfam" id="PF00593">
    <property type="entry name" value="TonB_dep_Rec_b-barrel"/>
    <property type="match status" value="1"/>
</dbReference>
<evidence type="ECO:0000256" key="10">
    <source>
        <dbReference type="PROSITE-ProRule" id="PRU01360"/>
    </source>
</evidence>